<feature type="region of interest" description="Disordered" evidence="2">
    <location>
        <begin position="390"/>
        <end position="442"/>
    </location>
</feature>
<keyword evidence="1" id="KW-0472">Membrane</keyword>
<comment type="subcellular location">
    <subcellularLocation>
        <location evidence="1">Cell inner membrane</location>
        <topology evidence="1">Multi-pass membrane protein</topology>
    </subcellularLocation>
</comment>
<reference evidence="3 4" key="1">
    <citation type="submission" date="2019-12" db="EMBL/GenBank/DDBJ databases">
        <title>Genomic-based taxomic classification of the family Erythrobacteraceae.</title>
        <authorList>
            <person name="Xu L."/>
        </authorList>
    </citation>
    <scope>NUCLEOTIDE SEQUENCE [LARGE SCALE GENOMIC DNA]</scope>
    <source>
        <strain evidence="3 4">RC4-10-4</strain>
    </source>
</reference>
<keyword evidence="1" id="KW-0812">Transmembrane</keyword>
<dbReference type="GO" id="GO:0005886">
    <property type="term" value="C:plasma membrane"/>
    <property type="evidence" value="ECO:0007669"/>
    <property type="project" value="UniProtKB-SubCell"/>
</dbReference>
<feature type="transmembrane region" description="Helical" evidence="1">
    <location>
        <begin position="322"/>
        <end position="343"/>
    </location>
</feature>
<dbReference type="Pfam" id="PF05552">
    <property type="entry name" value="MS_channel_1st_1"/>
    <property type="match status" value="2"/>
</dbReference>
<keyword evidence="1" id="KW-0406">Ion transport</keyword>
<feature type="transmembrane region" description="Helical" evidence="1">
    <location>
        <begin position="349"/>
        <end position="371"/>
    </location>
</feature>
<dbReference type="GO" id="GO:0008381">
    <property type="term" value="F:mechanosensitive monoatomic ion channel activity"/>
    <property type="evidence" value="ECO:0007669"/>
    <property type="project" value="InterPro"/>
</dbReference>
<feature type="transmembrane region" description="Helical" evidence="1">
    <location>
        <begin position="292"/>
        <end position="310"/>
    </location>
</feature>
<evidence type="ECO:0000256" key="1">
    <source>
        <dbReference type="RuleBase" id="RU369025"/>
    </source>
</evidence>
<comment type="similarity">
    <text evidence="1">Belongs to the MscS (TC 1.A.23) family.</text>
</comment>
<dbReference type="NCBIfam" id="NF033912">
    <property type="entry name" value="msc"/>
    <property type="match status" value="1"/>
</dbReference>
<protein>
    <recommendedName>
        <fullName evidence="1">Small-conductance mechanosensitive channel</fullName>
    </recommendedName>
</protein>
<feature type="transmembrane region" description="Helical" evidence="1">
    <location>
        <begin position="200"/>
        <end position="221"/>
    </location>
</feature>
<keyword evidence="4" id="KW-1185">Reference proteome</keyword>
<dbReference type="AlphaFoldDB" id="A0A844ZW07"/>
<evidence type="ECO:0000313" key="4">
    <source>
        <dbReference type="Proteomes" id="UP000460626"/>
    </source>
</evidence>
<dbReference type="Gene3D" id="1.10.287.1260">
    <property type="match status" value="1"/>
</dbReference>
<dbReference type="EMBL" id="WTYH01000001">
    <property type="protein sequence ID" value="MXO92253.1"/>
    <property type="molecule type" value="Genomic_DNA"/>
</dbReference>
<keyword evidence="1" id="KW-0407">Ion channel</keyword>
<feature type="transmembrane region" description="Helical" evidence="1">
    <location>
        <begin position="12"/>
        <end position="34"/>
    </location>
</feature>
<gene>
    <name evidence="3" type="ORF">GRI62_01350</name>
</gene>
<feature type="transmembrane region" description="Helical" evidence="1">
    <location>
        <begin position="71"/>
        <end position="92"/>
    </location>
</feature>
<keyword evidence="1" id="KW-1133">Transmembrane helix</keyword>
<comment type="function">
    <text evidence="1">Mechanosensitive channel that participates in the regulation of osmotic pressure changes within the cell, opening in response to stretch forces in the membrane lipid bilayer, without the need for other proteins. Contributes to normal resistance to hypoosmotic shock. Forms an ion channel of 1.0 nanosiemens conductance with a slight preference for anions.</text>
</comment>
<keyword evidence="1" id="KW-0997">Cell inner membrane</keyword>
<sequence>MRIGNYVWDERVALILLQKVGLALVALLVTWLLARAAKWAFAKLVDNVGFLQRSTSTGTSIGEQLGKIVSLLIWGFGLLVILTILGLGSVAGPIDNLLNNVMEFIPRLIGAGLIFFIGLMLARIARDLIVATLQTVDFDKWANRGGVETATGNTTISKTIGTIAYAVIVIFVSILALDALNLESVSGPASDMLRLILDAIPRIIGAALLLALGYLISRFVVQVLKEVLPGLGVDRALASSEVLPATTRVSDVVARVVQVAIVLFFAIAATRLLGFPELTAILDQVLELGGRVIFGAVVIGVGFAIAGFLVRMIAGSGGETTLAATIVKWATIVLFTFMGLQFMGVGEEIVQTAFTAAAIGAAVAGALAFGLGGREWAGRKLEQIDRHVETYSPTTTQPPAPQPASRRASRPVSRRAAEAGPDTSASANPSPTDDPADLPPGS</sequence>
<evidence type="ECO:0000256" key="2">
    <source>
        <dbReference type="SAM" id="MobiDB-lite"/>
    </source>
</evidence>
<accession>A0A844ZW07</accession>
<name>A0A844ZW07_9SPHN</name>
<feature type="transmembrane region" description="Helical" evidence="1">
    <location>
        <begin position="104"/>
        <end position="122"/>
    </location>
</feature>
<dbReference type="InterPro" id="IPR008910">
    <property type="entry name" value="MSC_TM_helix"/>
</dbReference>
<keyword evidence="1" id="KW-1003">Cell membrane</keyword>
<feature type="transmembrane region" description="Helical" evidence="1">
    <location>
        <begin position="163"/>
        <end position="180"/>
    </location>
</feature>
<comment type="caution">
    <text evidence="3">The sequence shown here is derived from an EMBL/GenBank/DDBJ whole genome shotgun (WGS) entry which is preliminary data.</text>
</comment>
<dbReference type="OrthoDB" id="7616157at2"/>
<dbReference type="Proteomes" id="UP000460626">
    <property type="component" value="Unassembled WGS sequence"/>
</dbReference>
<keyword evidence="1" id="KW-0813">Transport</keyword>
<proteinExistence type="inferred from homology"/>
<dbReference type="PANTHER" id="PTHR30221:SF1">
    <property type="entry name" value="SMALL-CONDUCTANCE MECHANOSENSITIVE CHANNEL"/>
    <property type="match status" value="1"/>
</dbReference>
<dbReference type="RefSeq" id="WP_131451648.1">
    <property type="nucleotide sequence ID" value="NZ_BMJK01000001.1"/>
</dbReference>
<evidence type="ECO:0000313" key="3">
    <source>
        <dbReference type="EMBL" id="MXO92253.1"/>
    </source>
</evidence>
<organism evidence="3 4">
    <name type="scientific">Aurantiacibacter arachoides</name>
    <dbReference type="NCBI Taxonomy" id="1850444"/>
    <lineage>
        <taxon>Bacteria</taxon>
        <taxon>Pseudomonadati</taxon>
        <taxon>Pseudomonadota</taxon>
        <taxon>Alphaproteobacteria</taxon>
        <taxon>Sphingomonadales</taxon>
        <taxon>Erythrobacteraceae</taxon>
        <taxon>Aurantiacibacter</taxon>
    </lineage>
</organism>
<dbReference type="InterPro" id="IPR045275">
    <property type="entry name" value="MscS_archaea/bacteria_type"/>
</dbReference>
<comment type="caution">
    <text evidence="1">Lacks conserved residue(s) required for the propagation of feature annotation.</text>
</comment>
<comment type="subunit">
    <text evidence="1">Homoheptamer.</text>
</comment>
<dbReference type="PANTHER" id="PTHR30221">
    <property type="entry name" value="SMALL-CONDUCTANCE MECHANOSENSITIVE CHANNEL"/>
    <property type="match status" value="1"/>
</dbReference>
<feature type="transmembrane region" description="Helical" evidence="1">
    <location>
        <begin position="252"/>
        <end position="272"/>
    </location>
</feature>